<dbReference type="InterPro" id="IPR019888">
    <property type="entry name" value="Tscrpt_reg_AsnC-like"/>
</dbReference>
<keyword evidence="2" id="KW-0238">DNA-binding</keyword>
<dbReference type="CDD" id="cd00090">
    <property type="entry name" value="HTH_ARSR"/>
    <property type="match status" value="1"/>
</dbReference>
<keyword evidence="3" id="KW-0804">Transcription</keyword>
<reference evidence="5 6" key="1">
    <citation type="submission" date="2018-08" db="EMBL/GenBank/DDBJ databases">
        <title>Recombination of ecologically and evolutionarily significant loci maintains genetic cohesion in the Pseudomonas syringae species complex.</title>
        <authorList>
            <person name="Dillon M."/>
            <person name="Thakur S."/>
            <person name="Almeida R.N.D."/>
            <person name="Weir B.S."/>
            <person name="Guttman D.S."/>
        </authorList>
    </citation>
    <scope>NUCLEOTIDE SEQUENCE [LARGE SCALE GENOMIC DNA]</scope>
    <source>
        <strain evidence="5 6">ICMP 9749</strain>
    </source>
</reference>
<name>A0A3M5T0P9_9PSED</name>
<evidence type="ECO:0000256" key="2">
    <source>
        <dbReference type="ARBA" id="ARBA00023125"/>
    </source>
</evidence>
<sequence length="163" mass="18628">MMEGLVKLDRIDINILVELQKDGRMTNVSLADAVGLSASPCLQRVKRLESAGYISSYKAHLNLAKITESVTVFTEISLSDHKREDFAKFEANIRHVDEVLECHLISGGYDYLVRFMTRSIQHYQEVIEELLDKNIGISKYFSYIVIKSPVMKDGVPLRKLLRH</sequence>
<evidence type="ECO:0000256" key="1">
    <source>
        <dbReference type="ARBA" id="ARBA00023015"/>
    </source>
</evidence>
<dbReference type="Gene3D" id="3.30.70.920">
    <property type="match status" value="1"/>
</dbReference>
<evidence type="ECO:0000256" key="3">
    <source>
        <dbReference type="ARBA" id="ARBA00023163"/>
    </source>
</evidence>
<dbReference type="SUPFAM" id="SSF46785">
    <property type="entry name" value="Winged helix' DNA-binding domain"/>
    <property type="match status" value="1"/>
</dbReference>
<dbReference type="GO" id="GO:0043200">
    <property type="term" value="P:response to amino acid"/>
    <property type="evidence" value="ECO:0007669"/>
    <property type="project" value="TreeGrafter"/>
</dbReference>
<protein>
    <submittedName>
        <fullName evidence="5">AsnC family transcriptional regulator</fullName>
    </submittedName>
</protein>
<dbReference type="PANTHER" id="PTHR30154">
    <property type="entry name" value="LEUCINE-RESPONSIVE REGULATORY PROTEIN"/>
    <property type="match status" value="1"/>
</dbReference>
<dbReference type="Pfam" id="PF01037">
    <property type="entry name" value="AsnC_trans_reg"/>
    <property type="match status" value="1"/>
</dbReference>
<dbReference type="GO" id="GO:0005829">
    <property type="term" value="C:cytosol"/>
    <property type="evidence" value="ECO:0007669"/>
    <property type="project" value="TreeGrafter"/>
</dbReference>
<dbReference type="AlphaFoldDB" id="A0A3M5T0P9"/>
<dbReference type="Gene3D" id="1.10.10.10">
    <property type="entry name" value="Winged helix-like DNA-binding domain superfamily/Winged helix DNA-binding domain"/>
    <property type="match status" value="1"/>
</dbReference>
<dbReference type="SMART" id="SM00344">
    <property type="entry name" value="HTH_ASNC"/>
    <property type="match status" value="1"/>
</dbReference>
<comment type="caution">
    <text evidence="5">The sequence shown here is derived from an EMBL/GenBank/DDBJ whole genome shotgun (WGS) entry which is preliminary data.</text>
</comment>
<dbReference type="SUPFAM" id="SSF54909">
    <property type="entry name" value="Dimeric alpha+beta barrel"/>
    <property type="match status" value="1"/>
</dbReference>
<dbReference type="InterPro" id="IPR036390">
    <property type="entry name" value="WH_DNA-bd_sf"/>
</dbReference>
<dbReference type="Proteomes" id="UP000281514">
    <property type="component" value="Unassembled WGS sequence"/>
</dbReference>
<feature type="domain" description="HTH asnC-type" evidence="4">
    <location>
        <begin position="8"/>
        <end position="110"/>
    </location>
</feature>
<dbReference type="Pfam" id="PF13412">
    <property type="entry name" value="HTH_24"/>
    <property type="match status" value="1"/>
</dbReference>
<gene>
    <name evidence="5" type="ORF">ALP32_00057</name>
</gene>
<dbReference type="PRINTS" id="PR00033">
    <property type="entry name" value="HTHASNC"/>
</dbReference>
<dbReference type="PANTHER" id="PTHR30154:SF34">
    <property type="entry name" value="TRANSCRIPTIONAL REGULATOR AZLB"/>
    <property type="match status" value="1"/>
</dbReference>
<dbReference type="InterPro" id="IPR000485">
    <property type="entry name" value="AsnC-type_HTH_dom"/>
</dbReference>
<evidence type="ECO:0000313" key="6">
    <source>
        <dbReference type="Proteomes" id="UP000281514"/>
    </source>
</evidence>
<dbReference type="GO" id="GO:0006355">
    <property type="term" value="P:regulation of DNA-templated transcription"/>
    <property type="evidence" value="ECO:0007669"/>
    <property type="project" value="UniProtKB-ARBA"/>
</dbReference>
<dbReference type="InterPro" id="IPR019887">
    <property type="entry name" value="Tscrpt_reg_AsnC/Lrp_C"/>
</dbReference>
<dbReference type="InterPro" id="IPR011008">
    <property type="entry name" value="Dimeric_a/b-barrel"/>
</dbReference>
<keyword evidence="1" id="KW-0805">Transcription regulation</keyword>
<evidence type="ECO:0000313" key="5">
    <source>
        <dbReference type="EMBL" id="RMU26794.1"/>
    </source>
</evidence>
<evidence type="ECO:0000259" key="4">
    <source>
        <dbReference type="PROSITE" id="PS50956"/>
    </source>
</evidence>
<dbReference type="InterPro" id="IPR011991">
    <property type="entry name" value="ArsR-like_HTH"/>
</dbReference>
<proteinExistence type="predicted"/>
<dbReference type="GO" id="GO:0043565">
    <property type="term" value="F:sequence-specific DNA binding"/>
    <property type="evidence" value="ECO:0007669"/>
    <property type="project" value="InterPro"/>
</dbReference>
<dbReference type="InterPro" id="IPR036388">
    <property type="entry name" value="WH-like_DNA-bd_sf"/>
</dbReference>
<dbReference type="PROSITE" id="PS50956">
    <property type="entry name" value="HTH_ASNC_2"/>
    <property type="match status" value="1"/>
</dbReference>
<accession>A0A3M5T0P9</accession>
<dbReference type="EMBL" id="RBTX01000593">
    <property type="protein sequence ID" value="RMU26794.1"/>
    <property type="molecule type" value="Genomic_DNA"/>
</dbReference>
<organism evidence="5 6">
    <name type="scientific">Pseudomonas avellanae</name>
    <dbReference type="NCBI Taxonomy" id="46257"/>
    <lineage>
        <taxon>Bacteria</taxon>
        <taxon>Pseudomonadati</taxon>
        <taxon>Pseudomonadota</taxon>
        <taxon>Gammaproteobacteria</taxon>
        <taxon>Pseudomonadales</taxon>
        <taxon>Pseudomonadaceae</taxon>
        <taxon>Pseudomonas</taxon>
    </lineage>
</organism>